<name>A0ABD5RJQ1_9EURY</name>
<dbReference type="Proteomes" id="UP001596099">
    <property type="component" value="Unassembled WGS sequence"/>
</dbReference>
<evidence type="ECO:0000313" key="3">
    <source>
        <dbReference type="Proteomes" id="UP001596099"/>
    </source>
</evidence>
<comment type="caution">
    <text evidence="2">The sequence shown here is derived from an EMBL/GenBank/DDBJ whole genome shotgun (WGS) entry which is preliminary data.</text>
</comment>
<evidence type="ECO:0000256" key="1">
    <source>
        <dbReference type="SAM" id="MobiDB-lite"/>
    </source>
</evidence>
<dbReference type="EMBL" id="JBHSQH010000001">
    <property type="protein sequence ID" value="MFC5970540.1"/>
    <property type="molecule type" value="Genomic_DNA"/>
</dbReference>
<gene>
    <name evidence="2" type="ORF">ACFPYI_04275</name>
</gene>
<evidence type="ECO:0000313" key="2">
    <source>
        <dbReference type="EMBL" id="MFC5970540.1"/>
    </source>
</evidence>
<sequence>MPTSADGGDPVARKQSIHWSGPSTVDTERRALDWSGRRVDGVIDRGWR</sequence>
<dbReference type="RefSeq" id="WP_247419903.1">
    <property type="nucleotide sequence ID" value="NZ_JALLGW010000002.1"/>
</dbReference>
<feature type="region of interest" description="Disordered" evidence="1">
    <location>
        <begin position="1"/>
        <end position="27"/>
    </location>
</feature>
<reference evidence="2 3" key="1">
    <citation type="journal article" date="2019" name="Int. J. Syst. Evol. Microbiol.">
        <title>The Global Catalogue of Microorganisms (GCM) 10K type strain sequencing project: providing services to taxonomists for standard genome sequencing and annotation.</title>
        <authorList>
            <consortium name="The Broad Institute Genomics Platform"/>
            <consortium name="The Broad Institute Genome Sequencing Center for Infectious Disease"/>
            <person name="Wu L."/>
            <person name="Ma J."/>
        </authorList>
    </citation>
    <scope>NUCLEOTIDE SEQUENCE [LARGE SCALE GENOMIC DNA]</scope>
    <source>
        <strain evidence="2 3">CGMCC 1.12543</strain>
    </source>
</reference>
<protein>
    <submittedName>
        <fullName evidence="2">Uncharacterized protein</fullName>
    </submittedName>
</protein>
<organism evidence="2 3">
    <name type="scientific">Halomarina salina</name>
    <dbReference type="NCBI Taxonomy" id="1872699"/>
    <lineage>
        <taxon>Archaea</taxon>
        <taxon>Methanobacteriati</taxon>
        <taxon>Methanobacteriota</taxon>
        <taxon>Stenosarchaea group</taxon>
        <taxon>Halobacteria</taxon>
        <taxon>Halobacteriales</taxon>
        <taxon>Natronomonadaceae</taxon>
        <taxon>Halomarina</taxon>
    </lineage>
</organism>
<dbReference type="AlphaFoldDB" id="A0ABD5RJQ1"/>
<proteinExistence type="predicted"/>
<accession>A0ABD5RJQ1</accession>
<keyword evidence="3" id="KW-1185">Reference proteome</keyword>